<gene>
    <name evidence="1" type="ORF">Y1Q_0022529</name>
</gene>
<dbReference type="EMBL" id="AKHW03001669">
    <property type="protein sequence ID" value="KYO41118.1"/>
    <property type="molecule type" value="Genomic_DNA"/>
</dbReference>
<dbReference type="AlphaFoldDB" id="A0A151NWE8"/>
<evidence type="ECO:0000313" key="2">
    <source>
        <dbReference type="Proteomes" id="UP000050525"/>
    </source>
</evidence>
<reference evidence="1 2" key="1">
    <citation type="journal article" date="2012" name="Genome Biol.">
        <title>Sequencing three crocodilian genomes to illuminate the evolution of archosaurs and amniotes.</title>
        <authorList>
            <person name="St John J.A."/>
            <person name="Braun E.L."/>
            <person name="Isberg S.R."/>
            <person name="Miles L.G."/>
            <person name="Chong A.Y."/>
            <person name="Gongora J."/>
            <person name="Dalzell P."/>
            <person name="Moran C."/>
            <person name="Bed'hom B."/>
            <person name="Abzhanov A."/>
            <person name="Burgess S.C."/>
            <person name="Cooksey A.M."/>
            <person name="Castoe T.A."/>
            <person name="Crawford N.G."/>
            <person name="Densmore L.D."/>
            <person name="Drew J.C."/>
            <person name="Edwards S.V."/>
            <person name="Faircloth B.C."/>
            <person name="Fujita M.K."/>
            <person name="Greenwold M.J."/>
            <person name="Hoffmann F.G."/>
            <person name="Howard J.M."/>
            <person name="Iguchi T."/>
            <person name="Janes D.E."/>
            <person name="Khan S.Y."/>
            <person name="Kohno S."/>
            <person name="de Koning A.J."/>
            <person name="Lance S.L."/>
            <person name="McCarthy F.M."/>
            <person name="McCormack J.E."/>
            <person name="Merchant M.E."/>
            <person name="Peterson D.G."/>
            <person name="Pollock D.D."/>
            <person name="Pourmand N."/>
            <person name="Raney B.J."/>
            <person name="Roessler K.A."/>
            <person name="Sanford J.R."/>
            <person name="Sawyer R.H."/>
            <person name="Schmidt C.J."/>
            <person name="Triplett E.W."/>
            <person name="Tuberville T.D."/>
            <person name="Venegas-Anaya M."/>
            <person name="Howard J.T."/>
            <person name="Jarvis E.D."/>
            <person name="Guillette L.J.Jr."/>
            <person name="Glenn T.C."/>
            <person name="Green R.E."/>
            <person name="Ray D.A."/>
        </authorList>
    </citation>
    <scope>NUCLEOTIDE SEQUENCE [LARGE SCALE GENOMIC DNA]</scope>
    <source>
        <strain evidence="1">KSC_2009_1</strain>
    </source>
</reference>
<comment type="caution">
    <text evidence="1">The sequence shown here is derived from an EMBL/GenBank/DDBJ whole genome shotgun (WGS) entry which is preliminary data.</text>
</comment>
<evidence type="ECO:0000313" key="1">
    <source>
        <dbReference type="EMBL" id="KYO41118.1"/>
    </source>
</evidence>
<proteinExistence type="predicted"/>
<organism evidence="1 2">
    <name type="scientific">Alligator mississippiensis</name>
    <name type="common">American alligator</name>
    <dbReference type="NCBI Taxonomy" id="8496"/>
    <lineage>
        <taxon>Eukaryota</taxon>
        <taxon>Metazoa</taxon>
        <taxon>Chordata</taxon>
        <taxon>Craniata</taxon>
        <taxon>Vertebrata</taxon>
        <taxon>Euteleostomi</taxon>
        <taxon>Archelosauria</taxon>
        <taxon>Archosauria</taxon>
        <taxon>Crocodylia</taxon>
        <taxon>Alligatoridae</taxon>
        <taxon>Alligatorinae</taxon>
        <taxon>Alligator</taxon>
    </lineage>
</organism>
<protein>
    <submittedName>
        <fullName evidence="1">Uncharacterized protein</fullName>
    </submittedName>
</protein>
<keyword evidence="2" id="KW-1185">Reference proteome</keyword>
<dbReference type="Proteomes" id="UP000050525">
    <property type="component" value="Unassembled WGS sequence"/>
</dbReference>
<accession>A0A151NWE8</accession>
<name>A0A151NWE8_ALLMI</name>
<sequence>MQAAHLASKDVGEAVPVIDDALQNDEEVALVVGECLGVLGWADDGDRVLSMARTHGEAHAVEASDHLMWLMRQMRQSARTSWMTKLTSQMASLAVILPILNRLAK</sequence>